<dbReference type="InterPro" id="IPR037455">
    <property type="entry name" value="LucA/IucC-like"/>
</dbReference>
<organism evidence="4">
    <name type="scientific">Ralstonia solanacearum</name>
    <name type="common">Pseudomonas solanacearum</name>
    <dbReference type="NCBI Taxonomy" id="305"/>
    <lineage>
        <taxon>Bacteria</taxon>
        <taxon>Pseudomonadati</taxon>
        <taxon>Pseudomonadota</taxon>
        <taxon>Betaproteobacteria</taxon>
        <taxon>Burkholderiales</taxon>
        <taxon>Burkholderiaceae</taxon>
        <taxon>Ralstonia</taxon>
        <taxon>Ralstonia solanacearum species complex</taxon>
    </lineage>
</organism>
<accession>A0A0S4TMP9</accession>
<keyword evidence="4" id="KW-0472">Membrane</keyword>
<proteinExistence type="predicted"/>
<dbReference type="Gene3D" id="1.10.510.40">
    <property type="match status" value="1"/>
</dbReference>
<dbReference type="PANTHER" id="PTHR34384:SF6">
    <property type="entry name" value="STAPHYLOFERRIN B SYNTHASE"/>
    <property type="match status" value="1"/>
</dbReference>
<protein>
    <submittedName>
        <fullName evidence="4">Putative siderophore-iron transmembrane transporter, siderophore synthetase</fullName>
    </submittedName>
</protein>
<keyword evidence="4" id="KW-0812">Transmembrane</keyword>
<evidence type="ECO:0000256" key="1">
    <source>
        <dbReference type="ARBA" id="ARBA00004924"/>
    </source>
</evidence>
<evidence type="ECO:0000259" key="2">
    <source>
        <dbReference type="Pfam" id="PF04183"/>
    </source>
</evidence>
<dbReference type="PANTHER" id="PTHR34384">
    <property type="entry name" value="L-2,3-DIAMINOPROPANOATE--CITRATE LIGASE"/>
    <property type="match status" value="1"/>
</dbReference>
<dbReference type="AlphaFoldDB" id="A0A0S4TMP9"/>
<name>A0A0S4TMP9_RALSL</name>
<feature type="domain" description="Aerobactin siderophore biosynthesis IucA/IucC-like C-terminal" evidence="3">
    <location>
        <begin position="435"/>
        <end position="595"/>
    </location>
</feature>
<reference evidence="4" key="1">
    <citation type="submission" date="2015-10" db="EMBL/GenBank/DDBJ databases">
        <authorList>
            <person name="Gilbert D.G."/>
        </authorList>
    </citation>
    <scope>NUCLEOTIDE SEQUENCE</scope>
    <source>
        <strain evidence="4">Phyl III-seqv23</strain>
    </source>
</reference>
<evidence type="ECO:0000313" key="4">
    <source>
        <dbReference type="EMBL" id="CUV10883.1"/>
    </source>
</evidence>
<comment type="pathway">
    <text evidence="1">Siderophore biosynthesis.</text>
</comment>
<dbReference type="Pfam" id="PF04183">
    <property type="entry name" value="IucA_IucC"/>
    <property type="match status" value="1"/>
</dbReference>
<gene>
    <name evidence="4" type="ORF">RUN39_v1_20025</name>
</gene>
<dbReference type="InterPro" id="IPR022770">
    <property type="entry name" value="IucA/IucC-like_C"/>
</dbReference>
<dbReference type="GO" id="GO:0019290">
    <property type="term" value="P:siderophore biosynthetic process"/>
    <property type="evidence" value="ECO:0007669"/>
    <property type="project" value="InterPro"/>
</dbReference>
<dbReference type="GO" id="GO:0016881">
    <property type="term" value="F:acid-amino acid ligase activity"/>
    <property type="evidence" value="ECO:0007669"/>
    <property type="project" value="UniProtKB-ARBA"/>
</dbReference>
<dbReference type="InterPro" id="IPR007310">
    <property type="entry name" value="Aerobactin_biosyn_IucA/IucC_N"/>
</dbReference>
<evidence type="ECO:0000259" key="3">
    <source>
        <dbReference type="Pfam" id="PF06276"/>
    </source>
</evidence>
<dbReference type="Pfam" id="PF06276">
    <property type="entry name" value="FhuF"/>
    <property type="match status" value="1"/>
</dbReference>
<sequence length="631" mass="67750">MTHVEERPEAPDTAAEGPAGFADRIDRVLAQDLLDALWLEDLYGFRDRATWRTDAAGEAVLSVPVADGAALRWRGARLSGMRALRLSQDGAAVVLQHAATCHPLRAVDTLDALQHAPWWPAYSERLAQQLAVAQQQMARTFAAEAALLARVAAAPRSLAAWEAVCCLRDRPFHPLARAKVWPDLPGEAFEVESGRSVPLHWVAVARDALFSGDGAAGEGEGRYAAQPVAAALLSEYDYDGLARRAVERCTDPAALWLPVHPWQWRYLQRNRVALALQCMDLGSGPGAAMPTASLRTLSVADGERLHLKLALNVQALGAARTLPPRYLHNGVLAERCLKALRARDAWLGAHLALCGEGAWWALGNAASLIASQGELACMLRHYPAHDGWLLPMAACAAVTLDGRLPALEALCGDTALQTLAGSESDAPAERAWRVFGRIAHLLIELGLRCFAHGVMPELHGQNVMLRIGADGLQGLVLRDHDTLRICPALMAAAGVEAPDYAIDRSTPNTLILDAPEALLAYFQTLAVEVNLYAILAAIAECYGTDESIGWRIVGQALRESVDRVFGEGEGGAAALHGCVAQALFDAPRWPFKQILAPLAARASIGTGMPSGLGTIANPLRREATPQEVPRR</sequence>
<feature type="domain" description="Aerobactin siderophore biosynthesis IucA/IucC N-terminal" evidence="2">
    <location>
        <begin position="159"/>
        <end position="396"/>
    </location>
</feature>
<dbReference type="EMBL" id="LN899819">
    <property type="protein sequence ID" value="CUV10883.1"/>
    <property type="molecule type" value="Genomic_DNA"/>
</dbReference>